<feature type="compositionally biased region" description="Polar residues" evidence="1">
    <location>
        <begin position="877"/>
        <end position="889"/>
    </location>
</feature>
<dbReference type="RefSeq" id="WP_268078047.1">
    <property type="nucleotide sequence ID" value="NZ_CP106885.1"/>
</dbReference>
<proteinExistence type="predicted"/>
<sequence>MPQFLFQTDPSQDVASLAVHAALPARPGHYDELRAPAAASGATRLREPWPRFFELLGTSGFADLDRRVDVVARQIRENGITYNIYADANGSARPWSLDLLPFVINDADWSAIEQGLCQRATLLNRVLGDVYGPQTLLADKLIPPALVFGHPGYLRPLRGYQPPGGTYLHIAAFDLARASDGNWWVVSQRTQAPSGLGYLLENRLTISGMFPEAFKELRVQHLATSYRRLMDMLYKLSPGGSSAQALPHSPPRIVLLTPGPYNETYFEQTYLARYLGITLVEGGDLVVRDQMLYLKTLHGLERVHAVLRRLDDDFCDPLELRSDSTLGVPGLLQVMRAGNVLVANSLGTSFLESPAINGFLPAISRHLFGADLLLPSLPSWWCGEAAAREQVLANLPGTVVKSTYPNNMRGGFEPVIGGAVPPSEYAALQARIADNPDAYTIQQYLPLSQAPSWSAGHIVPRAAMLRVFVIADGEGGWNVLPGGLTRIASREQQIVSMQRGGSSMDTWVTTRGAVDTFSMLPVQLRPEELVPASRPVSSRAAENLFWMGRYTERAENDVRLATVALTWLNSDEDNAGELFDAVDALCQRSGLMPAAPTLSVRMFEATLVAELAGGPAQGGVARNLGALAFAAGQIRDRLSPEHWRLVVTAHEGFMRMASGGKGGEPGVPEAVPESSSGSPSASQSGSLSGSLSGFQPGFQSNPLSMSAPDVLRGLRSLGMQLSAITGSQTDRMTRDDGWRLLTIGRQIERLSAMAGLLGALFRSNAVLGDSGFNMLLDLFDSKITYRAYYPGRQEIPALLNLLVQEPANPRSLACVLNVLRKEVARLPDTVAGPAADLVRLLPEDGVGASLADLCRQSQSQGQSQSQSQTQTQTQTQALTPSQGPTPSQGQYANVLALSAQLEDAASALSNAISLRYFSHAAGHDQTLSA</sequence>
<evidence type="ECO:0000313" key="4">
    <source>
        <dbReference type="EMBL" id="WFP09169.1"/>
    </source>
</evidence>
<evidence type="ECO:0000313" key="5">
    <source>
        <dbReference type="Proteomes" id="UP001214170"/>
    </source>
</evidence>
<evidence type="ECO:0000256" key="1">
    <source>
        <dbReference type="SAM" id="MobiDB-lite"/>
    </source>
</evidence>
<dbReference type="PANTHER" id="PTHR34595">
    <property type="entry name" value="BLR5612 PROTEIN"/>
    <property type="match status" value="1"/>
</dbReference>
<accession>A0ABY8GXD7</accession>
<dbReference type="Gene3D" id="3.40.50.11290">
    <property type="match status" value="1"/>
</dbReference>
<reference evidence="4 5" key="1">
    <citation type="submission" date="2023-03" db="EMBL/GenBank/DDBJ databases">
        <title>Achromobacter spanius LIG8.</title>
        <authorList>
            <person name="Shrestha S."/>
        </authorList>
    </citation>
    <scope>NUCLEOTIDE SEQUENCE [LARGE SCALE GENOMIC DNA]</scope>
    <source>
        <strain evidence="4 5">LIG8</strain>
    </source>
</reference>
<dbReference type="Proteomes" id="UP001214170">
    <property type="component" value="Chromosome"/>
</dbReference>
<dbReference type="SUPFAM" id="SSF56059">
    <property type="entry name" value="Glutathione synthetase ATP-binding domain-like"/>
    <property type="match status" value="1"/>
</dbReference>
<dbReference type="Pfam" id="PF14403">
    <property type="entry name" value="CP_ATPgrasp_2"/>
    <property type="match status" value="1"/>
</dbReference>
<feature type="compositionally biased region" description="Low complexity" evidence="1">
    <location>
        <begin position="857"/>
        <end position="876"/>
    </location>
</feature>
<feature type="domain" description="Circularly permuted ATP-grasp type 2" evidence="3">
    <location>
        <begin position="101"/>
        <end position="488"/>
    </location>
</feature>
<dbReference type="InterPro" id="IPR051680">
    <property type="entry name" value="ATP-dep_Glu-Cys_Ligase-2"/>
</dbReference>
<keyword evidence="5" id="KW-1185">Reference proteome</keyword>
<gene>
    <name evidence="4" type="ORF">P8T11_04610</name>
</gene>
<feature type="region of interest" description="Disordered" evidence="1">
    <location>
        <begin position="656"/>
        <end position="691"/>
    </location>
</feature>
<feature type="domain" description="DUF403" evidence="2">
    <location>
        <begin position="537"/>
        <end position="917"/>
    </location>
</feature>
<dbReference type="Gene3D" id="3.30.1490.270">
    <property type="match status" value="1"/>
</dbReference>
<dbReference type="EMBL" id="CP121261">
    <property type="protein sequence ID" value="WFP09169.1"/>
    <property type="molecule type" value="Genomic_DNA"/>
</dbReference>
<feature type="region of interest" description="Disordered" evidence="1">
    <location>
        <begin position="857"/>
        <end position="889"/>
    </location>
</feature>
<dbReference type="InterPro" id="IPR007296">
    <property type="entry name" value="DUF403"/>
</dbReference>
<dbReference type="PANTHER" id="PTHR34595:SF2">
    <property type="entry name" value="BLR2978 PROTEIN"/>
    <property type="match status" value="1"/>
</dbReference>
<protein>
    <submittedName>
        <fullName evidence="4">Circularly permuted type 2 ATP-grasp protein</fullName>
    </submittedName>
</protein>
<dbReference type="InterPro" id="IPR025841">
    <property type="entry name" value="CP_ATPgrasp_2"/>
</dbReference>
<name>A0ABY8GXD7_9BURK</name>
<feature type="compositionally biased region" description="Low complexity" evidence="1">
    <location>
        <begin position="674"/>
        <end position="691"/>
    </location>
</feature>
<organism evidence="4 5">
    <name type="scientific">Achromobacter spanius</name>
    <dbReference type="NCBI Taxonomy" id="217203"/>
    <lineage>
        <taxon>Bacteria</taxon>
        <taxon>Pseudomonadati</taxon>
        <taxon>Pseudomonadota</taxon>
        <taxon>Betaproteobacteria</taxon>
        <taxon>Burkholderiales</taxon>
        <taxon>Alcaligenaceae</taxon>
        <taxon>Achromobacter</taxon>
    </lineage>
</organism>
<evidence type="ECO:0000259" key="2">
    <source>
        <dbReference type="Pfam" id="PF04168"/>
    </source>
</evidence>
<evidence type="ECO:0000259" key="3">
    <source>
        <dbReference type="Pfam" id="PF14403"/>
    </source>
</evidence>
<dbReference type="Pfam" id="PF04168">
    <property type="entry name" value="Alpha-E"/>
    <property type="match status" value="1"/>
</dbReference>